<keyword evidence="5" id="KW-0460">Magnesium</keyword>
<evidence type="ECO:0000313" key="6">
    <source>
        <dbReference type="EMBL" id="TBN47962.1"/>
    </source>
</evidence>
<dbReference type="EMBL" id="SIUB01000009">
    <property type="protein sequence ID" value="TBN47962.1"/>
    <property type="molecule type" value="Genomic_DNA"/>
</dbReference>
<feature type="binding site" evidence="4">
    <location>
        <begin position="13"/>
        <end position="17"/>
    </location>
    <ligand>
        <name>ATP</name>
        <dbReference type="ChEBI" id="CHEBI:30616"/>
    </ligand>
</feature>
<keyword evidence="6" id="KW-0436">Ligase</keyword>
<comment type="similarity">
    <text evidence="1 5">Belongs to the 5-formyltetrahydrofolate cyclo-ligase family.</text>
</comment>
<dbReference type="NCBIfam" id="TIGR02727">
    <property type="entry name" value="MTHFS_bact"/>
    <property type="match status" value="1"/>
</dbReference>
<keyword evidence="7" id="KW-1185">Reference proteome</keyword>
<comment type="caution">
    <text evidence="6">The sequence shown here is derived from an EMBL/GenBank/DDBJ whole genome shotgun (WGS) entry which is preliminary data.</text>
</comment>
<dbReference type="InterPro" id="IPR002698">
    <property type="entry name" value="FTHF_cligase"/>
</dbReference>
<feature type="binding site" evidence="4">
    <location>
        <position position="59"/>
    </location>
    <ligand>
        <name>substrate</name>
    </ligand>
</feature>
<organism evidence="6 7">
    <name type="scientific">Hansschlegelia quercus</name>
    <dbReference type="NCBI Taxonomy" id="2528245"/>
    <lineage>
        <taxon>Bacteria</taxon>
        <taxon>Pseudomonadati</taxon>
        <taxon>Pseudomonadota</taxon>
        <taxon>Alphaproteobacteria</taxon>
        <taxon>Hyphomicrobiales</taxon>
        <taxon>Methylopilaceae</taxon>
        <taxon>Hansschlegelia</taxon>
    </lineage>
</organism>
<keyword evidence="3 4" id="KW-0067">ATP-binding</keyword>
<sequence length="197" mass="20418">MNQKTTASIDERKAALRAQALGARAALGADIRAAAAEAIATEGAALVAREKPACVSLFVSVRGEIDIGPLAAKLAEAGVSMCLPTIVQKGEPLVFRAWAPGDALEDRRFGLKEPPASAPEVTPDLLFVPLAAFDRAGGRIGYGGGFYDRTLQKLRATGPAMAIGLAFAAQALEDVPVEPHDEPLDGVLTENGVVTFG</sequence>
<dbReference type="GO" id="GO:0035999">
    <property type="term" value="P:tetrahydrofolate interconversion"/>
    <property type="evidence" value="ECO:0007669"/>
    <property type="project" value="TreeGrafter"/>
</dbReference>
<protein>
    <recommendedName>
        <fullName evidence="5">5-formyltetrahydrofolate cyclo-ligase</fullName>
        <ecNumber evidence="5">6.3.3.2</ecNumber>
    </recommendedName>
</protein>
<dbReference type="PIRSF" id="PIRSF006806">
    <property type="entry name" value="FTHF_cligase"/>
    <property type="match status" value="1"/>
</dbReference>
<keyword evidence="5" id="KW-0479">Metal-binding</keyword>
<dbReference type="OrthoDB" id="9801938at2"/>
<dbReference type="GO" id="GO:0005524">
    <property type="term" value="F:ATP binding"/>
    <property type="evidence" value="ECO:0007669"/>
    <property type="project" value="UniProtKB-KW"/>
</dbReference>
<dbReference type="PANTHER" id="PTHR23407:SF1">
    <property type="entry name" value="5-FORMYLTETRAHYDROFOLATE CYCLO-LIGASE"/>
    <property type="match status" value="1"/>
</dbReference>
<evidence type="ECO:0000256" key="1">
    <source>
        <dbReference type="ARBA" id="ARBA00010638"/>
    </source>
</evidence>
<dbReference type="InterPro" id="IPR037171">
    <property type="entry name" value="NagB/RpiA_transferase-like"/>
</dbReference>
<reference evidence="6 7" key="1">
    <citation type="submission" date="2019-02" db="EMBL/GenBank/DDBJ databases">
        <title>Hansschlegelia quercus sp. nov., a novel methylotrophic bacterium from buds of oak (Quercus robur L.).</title>
        <authorList>
            <person name="Agafonova N.V."/>
            <person name="Kaparullina E.N."/>
            <person name="Grouzdev D.S."/>
            <person name="Doronina N.V."/>
        </authorList>
    </citation>
    <scope>NUCLEOTIDE SEQUENCE [LARGE SCALE GENOMIC DNA]</scope>
    <source>
        <strain evidence="6 7">Dub</strain>
    </source>
</reference>
<dbReference type="GO" id="GO:0046872">
    <property type="term" value="F:metal ion binding"/>
    <property type="evidence" value="ECO:0007669"/>
    <property type="project" value="UniProtKB-KW"/>
</dbReference>
<dbReference type="InterPro" id="IPR024185">
    <property type="entry name" value="FTHF_cligase-like_sf"/>
</dbReference>
<dbReference type="RefSeq" id="WP_131004421.1">
    <property type="nucleotide sequence ID" value="NZ_JBHSZR010000008.1"/>
</dbReference>
<dbReference type="GO" id="GO:0030272">
    <property type="term" value="F:5-formyltetrahydrofolate cyclo-ligase activity"/>
    <property type="evidence" value="ECO:0007669"/>
    <property type="project" value="UniProtKB-EC"/>
</dbReference>
<proteinExistence type="inferred from homology"/>
<comment type="catalytic activity">
    <reaction evidence="5">
        <text>(6S)-5-formyl-5,6,7,8-tetrahydrofolate + ATP = (6R)-5,10-methenyltetrahydrofolate + ADP + phosphate</text>
        <dbReference type="Rhea" id="RHEA:10488"/>
        <dbReference type="ChEBI" id="CHEBI:30616"/>
        <dbReference type="ChEBI" id="CHEBI:43474"/>
        <dbReference type="ChEBI" id="CHEBI:57455"/>
        <dbReference type="ChEBI" id="CHEBI:57457"/>
        <dbReference type="ChEBI" id="CHEBI:456216"/>
        <dbReference type="EC" id="6.3.3.2"/>
    </reaction>
</comment>
<dbReference type="Gene3D" id="3.40.50.10420">
    <property type="entry name" value="NagB/RpiA/CoA transferase-like"/>
    <property type="match status" value="1"/>
</dbReference>
<feature type="binding site" evidence="4">
    <location>
        <position position="64"/>
    </location>
    <ligand>
        <name>substrate</name>
    </ligand>
</feature>
<accession>A0A4V2JDB5</accession>
<gene>
    <name evidence="6" type="ORF">EYR15_15210</name>
</gene>
<evidence type="ECO:0000256" key="5">
    <source>
        <dbReference type="RuleBase" id="RU361279"/>
    </source>
</evidence>
<name>A0A4V2JDB5_9HYPH</name>
<evidence type="ECO:0000256" key="3">
    <source>
        <dbReference type="ARBA" id="ARBA00022840"/>
    </source>
</evidence>
<feature type="binding site" evidence="4">
    <location>
        <begin position="139"/>
        <end position="147"/>
    </location>
    <ligand>
        <name>ATP</name>
        <dbReference type="ChEBI" id="CHEBI:30616"/>
    </ligand>
</feature>
<dbReference type="AlphaFoldDB" id="A0A4V2JDB5"/>
<dbReference type="EC" id="6.3.3.2" evidence="5"/>
<dbReference type="GO" id="GO:0009396">
    <property type="term" value="P:folic acid-containing compound biosynthetic process"/>
    <property type="evidence" value="ECO:0007669"/>
    <property type="project" value="TreeGrafter"/>
</dbReference>
<dbReference type="Proteomes" id="UP000291613">
    <property type="component" value="Unassembled WGS sequence"/>
</dbReference>
<dbReference type="SUPFAM" id="SSF100950">
    <property type="entry name" value="NagB/RpiA/CoA transferase-like"/>
    <property type="match status" value="1"/>
</dbReference>
<evidence type="ECO:0000256" key="2">
    <source>
        <dbReference type="ARBA" id="ARBA00022741"/>
    </source>
</evidence>
<evidence type="ECO:0000313" key="7">
    <source>
        <dbReference type="Proteomes" id="UP000291613"/>
    </source>
</evidence>
<dbReference type="Pfam" id="PF01812">
    <property type="entry name" value="5-FTHF_cyc-lig"/>
    <property type="match status" value="1"/>
</dbReference>
<keyword evidence="2 4" id="KW-0547">Nucleotide-binding</keyword>
<dbReference type="PANTHER" id="PTHR23407">
    <property type="entry name" value="ATPASE INHIBITOR/5-FORMYLTETRAHYDROFOLATE CYCLO-LIGASE"/>
    <property type="match status" value="1"/>
</dbReference>
<evidence type="ECO:0000256" key="4">
    <source>
        <dbReference type="PIRSR" id="PIRSR006806-1"/>
    </source>
</evidence>
<comment type="cofactor">
    <cofactor evidence="5">
        <name>Mg(2+)</name>
        <dbReference type="ChEBI" id="CHEBI:18420"/>
    </cofactor>
</comment>